<dbReference type="Proteomes" id="UP000324222">
    <property type="component" value="Unassembled WGS sequence"/>
</dbReference>
<comment type="caution">
    <text evidence="2">The sequence shown here is derived from an EMBL/GenBank/DDBJ whole genome shotgun (WGS) entry which is preliminary data.</text>
</comment>
<evidence type="ECO:0000313" key="2">
    <source>
        <dbReference type="EMBL" id="MPC13229.1"/>
    </source>
</evidence>
<gene>
    <name evidence="2" type="ORF">E2C01_005954</name>
</gene>
<sequence>MVLVWRGGGRHRRRRRGDEHTHRMLKGGKAQNYNRTNTWLISARTSVYAPSGPRIQCRGLARTQKDRDVTRRAFEAKPSNSF</sequence>
<keyword evidence="3" id="KW-1185">Reference proteome</keyword>
<feature type="region of interest" description="Disordered" evidence="1">
    <location>
        <begin position="58"/>
        <end position="82"/>
    </location>
</feature>
<dbReference type="AlphaFoldDB" id="A0A5B7CUZ4"/>
<protein>
    <submittedName>
        <fullName evidence="2">Uncharacterized protein</fullName>
    </submittedName>
</protein>
<reference evidence="2 3" key="1">
    <citation type="submission" date="2019-05" db="EMBL/GenBank/DDBJ databases">
        <title>Another draft genome of Portunus trituberculatus and its Hox gene families provides insights of decapod evolution.</title>
        <authorList>
            <person name="Jeong J.-H."/>
            <person name="Song I."/>
            <person name="Kim S."/>
            <person name="Choi T."/>
            <person name="Kim D."/>
            <person name="Ryu S."/>
            <person name="Kim W."/>
        </authorList>
    </citation>
    <scope>NUCLEOTIDE SEQUENCE [LARGE SCALE GENOMIC DNA]</scope>
    <source>
        <tissue evidence="2">Muscle</tissue>
    </source>
</reference>
<proteinExistence type="predicted"/>
<accession>A0A5B7CUZ4</accession>
<evidence type="ECO:0000256" key="1">
    <source>
        <dbReference type="SAM" id="MobiDB-lite"/>
    </source>
</evidence>
<evidence type="ECO:0000313" key="3">
    <source>
        <dbReference type="Proteomes" id="UP000324222"/>
    </source>
</evidence>
<dbReference type="EMBL" id="VSRR010000267">
    <property type="protein sequence ID" value="MPC13229.1"/>
    <property type="molecule type" value="Genomic_DNA"/>
</dbReference>
<organism evidence="2 3">
    <name type="scientific">Portunus trituberculatus</name>
    <name type="common">Swimming crab</name>
    <name type="synonym">Neptunus trituberculatus</name>
    <dbReference type="NCBI Taxonomy" id="210409"/>
    <lineage>
        <taxon>Eukaryota</taxon>
        <taxon>Metazoa</taxon>
        <taxon>Ecdysozoa</taxon>
        <taxon>Arthropoda</taxon>
        <taxon>Crustacea</taxon>
        <taxon>Multicrustacea</taxon>
        <taxon>Malacostraca</taxon>
        <taxon>Eumalacostraca</taxon>
        <taxon>Eucarida</taxon>
        <taxon>Decapoda</taxon>
        <taxon>Pleocyemata</taxon>
        <taxon>Brachyura</taxon>
        <taxon>Eubrachyura</taxon>
        <taxon>Portunoidea</taxon>
        <taxon>Portunidae</taxon>
        <taxon>Portuninae</taxon>
        <taxon>Portunus</taxon>
    </lineage>
</organism>
<feature type="region of interest" description="Disordered" evidence="1">
    <location>
        <begin position="1"/>
        <end position="31"/>
    </location>
</feature>
<name>A0A5B7CUZ4_PORTR</name>
<feature type="compositionally biased region" description="Basic and acidic residues" evidence="1">
    <location>
        <begin position="63"/>
        <end position="75"/>
    </location>
</feature>